<dbReference type="Proteomes" id="UP000233293">
    <property type="component" value="Unassembled WGS sequence"/>
</dbReference>
<dbReference type="InterPro" id="IPR036388">
    <property type="entry name" value="WH-like_DNA-bd_sf"/>
</dbReference>
<organism evidence="6 7">
    <name type="scientific">Telmatospirillum siberiense</name>
    <dbReference type="NCBI Taxonomy" id="382514"/>
    <lineage>
        <taxon>Bacteria</taxon>
        <taxon>Pseudomonadati</taxon>
        <taxon>Pseudomonadota</taxon>
        <taxon>Alphaproteobacteria</taxon>
        <taxon>Rhodospirillales</taxon>
        <taxon>Rhodospirillaceae</taxon>
        <taxon>Telmatospirillum</taxon>
    </lineage>
</organism>
<dbReference type="Gene3D" id="1.10.10.10">
    <property type="entry name" value="Winged helix-like DNA-binding domain superfamily/Winged helix DNA-binding domain"/>
    <property type="match status" value="1"/>
</dbReference>
<dbReference type="Gene3D" id="3.40.190.10">
    <property type="entry name" value="Periplasmic binding protein-like II"/>
    <property type="match status" value="2"/>
</dbReference>
<sequence>MNTRFLETFVWVARLGCFRDAAERLHLTQAAISGRIASLEEDFGKPLFDRTGRETRLTPAGRILLTYAERMLDIGREMRTALQADAPLTGVLRIGVVETIVHTWLIDFLNRLQAGHRGLEIELTAESTQQLHERLRRGQLDVTLQTDPVLGDTITNLGLGQMPMCVIGRPEDGWRANAVYSFTQLSEQSIMTMTRGSQPHLGFLEVCRREGASPKSVHCIGSLAAILRLVRAGIGIAVIPAAAIRDELQSGNLIAISTTSPLPPLRLTVSYRLDPRTDANAIVASLACEEAERYALKVGPQLALPAS</sequence>
<dbReference type="GO" id="GO:0003700">
    <property type="term" value="F:DNA-binding transcription factor activity"/>
    <property type="evidence" value="ECO:0007669"/>
    <property type="project" value="InterPro"/>
</dbReference>
<dbReference type="GO" id="GO:0000976">
    <property type="term" value="F:transcription cis-regulatory region binding"/>
    <property type="evidence" value="ECO:0007669"/>
    <property type="project" value="TreeGrafter"/>
</dbReference>
<evidence type="ECO:0000256" key="1">
    <source>
        <dbReference type="ARBA" id="ARBA00009437"/>
    </source>
</evidence>
<evidence type="ECO:0000313" key="7">
    <source>
        <dbReference type="Proteomes" id="UP000233293"/>
    </source>
</evidence>
<evidence type="ECO:0000256" key="4">
    <source>
        <dbReference type="ARBA" id="ARBA00023163"/>
    </source>
</evidence>
<reference evidence="7" key="1">
    <citation type="submission" date="2017-12" db="EMBL/GenBank/DDBJ databases">
        <title>Draft genome sequence of Telmatospirillum siberiense 26-4b1T, an acidotolerant peatland alphaproteobacterium potentially involved in sulfur cycling.</title>
        <authorList>
            <person name="Hausmann B."/>
            <person name="Pjevac P."/>
            <person name="Schreck K."/>
            <person name="Herbold C.W."/>
            <person name="Daims H."/>
            <person name="Wagner M."/>
            <person name="Pester M."/>
            <person name="Loy A."/>
        </authorList>
    </citation>
    <scope>NUCLEOTIDE SEQUENCE [LARGE SCALE GENOMIC DNA]</scope>
    <source>
        <strain evidence="7">26-4b1</strain>
    </source>
</reference>
<dbReference type="Pfam" id="PF00126">
    <property type="entry name" value="HTH_1"/>
    <property type="match status" value="1"/>
</dbReference>
<keyword evidence="3" id="KW-0238">DNA-binding</keyword>
<dbReference type="InterPro" id="IPR005119">
    <property type="entry name" value="LysR_subst-bd"/>
</dbReference>
<dbReference type="FunFam" id="1.10.10.10:FF:000001">
    <property type="entry name" value="LysR family transcriptional regulator"/>
    <property type="match status" value="1"/>
</dbReference>
<comment type="caution">
    <text evidence="6">The sequence shown here is derived from an EMBL/GenBank/DDBJ whole genome shotgun (WGS) entry which is preliminary data.</text>
</comment>
<dbReference type="InterPro" id="IPR036390">
    <property type="entry name" value="WH_DNA-bd_sf"/>
</dbReference>
<evidence type="ECO:0000259" key="5">
    <source>
        <dbReference type="PROSITE" id="PS50931"/>
    </source>
</evidence>
<dbReference type="PANTHER" id="PTHR30126">
    <property type="entry name" value="HTH-TYPE TRANSCRIPTIONAL REGULATOR"/>
    <property type="match status" value="1"/>
</dbReference>
<feature type="domain" description="HTH lysR-type" evidence="5">
    <location>
        <begin position="1"/>
        <end position="58"/>
    </location>
</feature>
<evidence type="ECO:0000256" key="2">
    <source>
        <dbReference type="ARBA" id="ARBA00023015"/>
    </source>
</evidence>
<dbReference type="OrthoDB" id="9791253at2"/>
<evidence type="ECO:0000256" key="3">
    <source>
        <dbReference type="ARBA" id="ARBA00023125"/>
    </source>
</evidence>
<dbReference type="EMBL" id="PIUM01000028">
    <property type="protein sequence ID" value="PKU22709.1"/>
    <property type="molecule type" value="Genomic_DNA"/>
</dbReference>
<keyword evidence="2" id="KW-0805">Transcription regulation</keyword>
<comment type="similarity">
    <text evidence="1">Belongs to the LysR transcriptional regulatory family.</text>
</comment>
<keyword evidence="4" id="KW-0804">Transcription</keyword>
<accession>A0A2N3PQM6</accession>
<dbReference type="RefSeq" id="WP_101252502.1">
    <property type="nucleotide sequence ID" value="NZ_PIUM01000028.1"/>
</dbReference>
<keyword evidence="7" id="KW-1185">Reference proteome</keyword>
<name>A0A2N3PQM6_9PROT</name>
<evidence type="ECO:0000313" key="6">
    <source>
        <dbReference type="EMBL" id="PKU22709.1"/>
    </source>
</evidence>
<dbReference type="CDD" id="cd05466">
    <property type="entry name" value="PBP2_LTTR_substrate"/>
    <property type="match status" value="1"/>
</dbReference>
<gene>
    <name evidence="6" type="ORF">CWS72_20495</name>
</gene>
<dbReference type="SUPFAM" id="SSF53850">
    <property type="entry name" value="Periplasmic binding protein-like II"/>
    <property type="match status" value="1"/>
</dbReference>
<proteinExistence type="inferred from homology"/>
<dbReference type="PRINTS" id="PR00039">
    <property type="entry name" value="HTHLYSR"/>
</dbReference>
<dbReference type="Pfam" id="PF03466">
    <property type="entry name" value="LysR_substrate"/>
    <property type="match status" value="1"/>
</dbReference>
<dbReference type="InterPro" id="IPR000847">
    <property type="entry name" value="LysR_HTH_N"/>
</dbReference>
<dbReference type="PANTHER" id="PTHR30126:SF77">
    <property type="entry name" value="TRANSCRIPTIONAL REGULATORY PROTEIN"/>
    <property type="match status" value="1"/>
</dbReference>
<dbReference type="SUPFAM" id="SSF46785">
    <property type="entry name" value="Winged helix' DNA-binding domain"/>
    <property type="match status" value="1"/>
</dbReference>
<dbReference type="PROSITE" id="PS50931">
    <property type="entry name" value="HTH_LYSR"/>
    <property type="match status" value="1"/>
</dbReference>
<dbReference type="AlphaFoldDB" id="A0A2N3PQM6"/>
<protein>
    <submittedName>
        <fullName evidence="6">LysR family transcriptional regulator</fullName>
    </submittedName>
</protein>